<sequence length="72" mass="7834">MLAPGNQRKRSLTQKHAFLGTANTKALTGFRTVGNAINPGSTILIWLITRDSCPENLDVKPGKHMTENQLCG</sequence>
<evidence type="ECO:0000313" key="1">
    <source>
        <dbReference type="EMBL" id="KDP25250.1"/>
    </source>
</evidence>
<accession>A0A067JZ39</accession>
<proteinExistence type="predicted"/>
<reference evidence="1 2" key="1">
    <citation type="journal article" date="2014" name="PLoS ONE">
        <title>Global Analysis of Gene Expression Profiles in Physic Nut (Jatropha curcas L.) Seedlings Exposed to Salt Stress.</title>
        <authorList>
            <person name="Zhang L."/>
            <person name="Zhang C."/>
            <person name="Wu P."/>
            <person name="Chen Y."/>
            <person name="Li M."/>
            <person name="Jiang H."/>
            <person name="Wu G."/>
        </authorList>
    </citation>
    <scope>NUCLEOTIDE SEQUENCE [LARGE SCALE GENOMIC DNA]</scope>
    <source>
        <strain evidence="2">cv. GZQX0401</strain>
        <tissue evidence="1">Young leaves</tissue>
    </source>
</reference>
<evidence type="ECO:0000313" key="2">
    <source>
        <dbReference type="Proteomes" id="UP000027138"/>
    </source>
</evidence>
<dbReference type="Proteomes" id="UP000027138">
    <property type="component" value="Unassembled WGS sequence"/>
</dbReference>
<protein>
    <submittedName>
        <fullName evidence="1">Uncharacterized protein</fullName>
    </submittedName>
</protein>
<gene>
    <name evidence="1" type="ORF">JCGZ_20406</name>
</gene>
<dbReference type="EMBL" id="KK914993">
    <property type="protein sequence ID" value="KDP25250.1"/>
    <property type="molecule type" value="Genomic_DNA"/>
</dbReference>
<keyword evidence="2" id="KW-1185">Reference proteome</keyword>
<dbReference type="AlphaFoldDB" id="A0A067JZ39"/>
<name>A0A067JZ39_JATCU</name>
<organism evidence="1 2">
    <name type="scientific">Jatropha curcas</name>
    <name type="common">Barbados nut</name>
    <dbReference type="NCBI Taxonomy" id="180498"/>
    <lineage>
        <taxon>Eukaryota</taxon>
        <taxon>Viridiplantae</taxon>
        <taxon>Streptophyta</taxon>
        <taxon>Embryophyta</taxon>
        <taxon>Tracheophyta</taxon>
        <taxon>Spermatophyta</taxon>
        <taxon>Magnoliopsida</taxon>
        <taxon>eudicotyledons</taxon>
        <taxon>Gunneridae</taxon>
        <taxon>Pentapetalae</taxon>
        <taxon>rosids</taxon>
        <taxon>fabids</taxon>
        <taxon>Malpighiales</taxon>
        <taxon>Euphorbiaceae</taxon>
        <taxon>Crotonoideae</taxon>
        <taxon>Jatropheae</taxon>
        <taxon>Jatropha</taxon>
    </lineage>
</organism>